<organism evidence="1">
    <name type="scientific">marine sediment metagenome</name>
    <dbReference type="NCBI Taxonomy" id="412755"/>
    <lineage>
        <taxon>unclassified sequences</taxon>
        <taxon>metagenomes</taxon>
        <taxon>ecological metagenomes</taxon>
    </lineage>
</organism>
<reference evidence="1" key="1">
    <citation type="journal article" date="2015" name="Nature">
        <title>Complex archaea that bridge the gap between prokaryotes and eukaryotes.</title>
        <authorList>
            <person name="Spang A."/>
            <person name="Saw J.H."/>
            <person name="Jorgensen S.L."/>
            <person name="Zaremba-Niedzwiedzka K."/>
            <person name="Martijn J."/>
            <person name="Lind A.E."/>
            <person name="van Eijk R."/>
            <person name="Schleper C."/>
            <person name="Guy L."/>
            <person name="Ettema T.J."/>
        </authorList>
    </citation>
    <scope>NUCLEOTIDE SEQUENCE</scope>
</reference>
<dbReference type="AlphaFoldDB" id="A0A0F8WDZ0"/>
<comment type="caution">
    <text evidence="1">The sequence shown here is derived from an EMBL/GenBank/DDBJ whole genome shotgun (WGS) entry which is preliminary data.</text>
</comment>
<dbReference type="InterPro" id="IPR009057">
    <property type="entry name" value="Homeodomain-like_sf"/>
</dbReference>
<sequence length="66" mass="7490">MREQTTHRHVVGTPGVCGGKPRIDGRRITVQNVVIWHEQMGYSVDEIATLYALTLSEIYSALAYYH</sequence>
<dbReference type="SUPFAM" id="SSF46689">
    <property type="entry name" value="Homeodomain-like"/>
    <property type="match status" value="1"/>
</dbReference>
<dbReference type="PANTHER" id="PTHR34849">
    <property type="entry name" value="SSL5025 PROTEIN"/>
    <property type="match status" value="1"/>
</dbReference>
<accession>A0A0F8WDZ0</accession>
<dbReference type="EMBL" id="LAZR01065677">
    <property type="protein sequence ID" value="KKK55062.1"/>
    <property type="molecule type" value="Genomic_DNA"/>
</dbReference>
<dbReference type="PANTHER" id="PTHR34849:SF1">
    <property type="entry name" value="SLR0770 PROTEIN"/>
    <property type="match status" value="1"/>
</dbReference>
<feature type="non-terminal residue" evidence="1">
    <location>
        <position position="66"/>
    </location>
</feature>
<name>A0A0F8WDZ0_9ZZZZ</name>
<dbReference type="InterPro" id="IPR007367">
    <property type="entry name" value="DUF433"/>
</dbReference>
<evidence type="ECO:0008006" key="2">
    <source>
        <dbReference type="Google" id="ProtNLM"/>
    </source>
</evidence>
<proteinExistence type="predicted"/>
<dbReference type="Gene3D" id="1.10.10.10">
    <property type="entry name" value="Winged helix-like DNA-binding domain superfamily/Winged helix DNA-binding domain"/>
    <property type="match status" value="1"/>
</dbReference>
<protein>
    <recommendedName>
        <fullName evidence="2">DUF433 domain-containing protein</fullName>
    </recommendedName>
</protein>
<gene>
    <name evidence="1" type="ORF">LCGC14_3078390</name>
</gene>
<dbReference type="InterPro" id="IPR036388">
    <property type="entry name" value="WH-like_DNA-bd_sf"/>
</dbReference>
<evidence type="ECO:0000313" key="1">
    <source>
        <dbReference type="EMBL" id="KKK55062.1"/>
    </source>
</evidence>
<dbReference type="Pfam" id="PF04255">
    <property type="entry name" value="DUF433"/>
    <property type="match status" value="1"/>
</dbReference>